<dbReference type="AlphaFoldDB" id="A0A6J7C1I3"/>
<gene>
    <name evidence="1" type="ORF">UFOPK3268_01435</name>
    <name evidence="2" type="ORF">UFOPK4150_00238</name>
</gene>
<protein>
    <submittedName>
        <fullName evidence="1">Unannotated protein</fullName>
    </submittedName>
</protein>
<evidence type="ECO:0000313" key="1">
    <source>
        <dbReference type="EMBL" id="CAB4851967.1"/>
    </source>
</evidence>
<dbReference type="EMBL" id="CAFBPU010000004">
    <property type="protein sequence ID" value="CAB5020915.1"/>
    <property type="molecule type" value="Genomic_DNA"/>
</dbReference>
<name>A0A6J7C1I3_9ZZZZ</name>
<proteinExistence type="predicted"/>
<dbReference type="PROSITE" id="PS51257">
    <property type="entry name" value="PROKAR_LIPOPROTEIN"/>
    <property type="match status" value="1"/>
</dbReference>
<accession>A0A6J7C1I3</accession>
<organism evidence="1">
    <name type="scientific">freshwater metagenome</name>
    <dbReference type="NCBI Taxonomy" id="449393"/>
    <lineage>
        <taxon>unclassified sequences</taxon>
        <taxon>metagenomes</taxon>
        <taxon>ecological metagenomes</taxon>
    </lineage>
</organism>
<evidence type="ECO:0000313" key="2">
    <source>
        <dbReference type="EMBL" id="CAB5020915.1"/>
    </source>
</evidence>
<reference evidence="1" key="1">
    <citation type="submission" date="2020-05" db="EMBL/GenBank/DDBJ databases">
        <authorList>
            <person name="Chiriac C."/>
            <person name="Salcher M."/>
            <person name="Ghai R."/>
            <person name="Kavagutti S V."/>
        </authorList>
    </citation>
    <scope>NUCLEOTIDE SEQUENCE</scope>
</reference>
<sequence length="184" mass="18264">MNRSISLIVGPLMGTVLLAGCTTSTADPTPLSAMVAPSMSLAPTGSAHEVSFSSSVASTDKRTTAAGPHGEALYGVVLEGGSTTFDGKQATIDMTVLITYVAGNGPFVGLMTITTADGSTLGLTMLGKTVASADTSDATFESTLTVIGGTKDYANASGSGSWSGSRKKSLGSAVALNATISLTS</sequence>
<dbReference type="EMBL" id="CAFBIZ010000210">
    <property type="protein sequence ID" value="CAB4851967.1"/>
    <property type="molecule type" value="Genomic_DNA"/>
</dbReference>